<keyword evidence="4 6" id="KW-1133">Transmembrane helix</keyword>
<dbReference type="HOGENOM" id="CLU_033198_1_0_9"/>
<evidence type="ECO:0000256" key="1">
    <source>
        <dbReference type="ARBA" id="ARBA00004651"/>
    </source>
</evidence>
<dbReference type="CDD" id="cd17341">
    <property type="entry name" value="MFS_NRT2_like"/>
    <property type="match status" value="1"/>
</dbReference>
<gene>
    <name evidence="7" type="ORF">HMPREF9081_1000</name>
</gene>
<evidence type="ECO:0000313" key="8">
    <source>
        <dbReference type="Proteomes" id="UP000004067"/>
    </source>
</evidence>
<dbReference type="Proteomes" id="UP000004067">
    <property type="component" value="Unassembled WGS sequence"/>
</dbReference>
<feature type="transmembrane region" description="Helical" evidence="6">
    <location>
        <begin position="400"/>
        <end position="424"/>
    </location>
</feature>
<comment type="similarity">
    <text evidence="2">Belongs to the major facilitator superfamily. Nitrate/nitrite porter (TC 2.A.1.8) family.</text>
</comment>
<dbReference type="GO" id="GO:0015112">
    <property type="term" value="F:nitrate transmembrane transporter activity"/>
    <property type="evidence" value="ECO:0007669"/>
    <property type="project" value="InterPro"/>
</dbReference>
<dbReference type="Pfam" id="PF07690">
    <property type="entry name" value="MFS_1"/>
    <property type="match status" value="1"/>
</dbReference>
<feature type="transmembrane region" description="Helical" evidence="6">
    <location>
        <begin position="277"/>
        <end position="300"/>
    </location>
</feature>
<comment type="caution">
    <text evidence="7">The sequence shown here is derived from an EMBL/GenBank/DDBJ whole genome shotgun (WGS) entry which is preliminary data.</text>
</comment>
<dbReference type="AlphaFoldDB" id="F5RL34"/>
<dbReference type="InterPro" id="IPR044772">
    <property type="entry name" value="NO3_transporter"/>
</dbReference>
<feature type="transmembrane region" description="Helical" evidence="6">
    <location>
        <begin position="345"/>
        <end position="362"/>
    </location>
</feature>
<evidence type="ECO:0000256" key="4">
    <source>
        <dbReference type="ARBA" id="ARBA00022989"/>
    </source>
</evidence>
<reference evidence="7 8" key="1">
    <citation type="submission" date="2011-04" db="EMBL/GenBank/DDBJ databases">
        <authorList>
            <person name="Muzny D."/>
            <person name="Qin X."/>
            <person name="Deng J."/>
            <person name="Jiang H."/>
            <person name="Liu Y."/>
            <person name="Qu J."/>
            <person name="Song X.-Z."/>
            <person name="Zhang L."/>
            <person name="Thornton R."/>
            <person name="Coyle M."/>
            <person name="Francisco L."/>
            <person name="Jackson L."/>
            <person name="Javaid M."/>
            <person name="Korchina V."/>
            <person name="Kovar C."/>
            <person name="Mata R."/>
            <person name="Mathew T."/>
            <person name="Ngo R."/>
            <person name="Nguyen L."/>
            <person name="Nguyen N."/>
            <person name="Okwuonu G."/>
            <person name="Ongeri F."/>
            <person name="Pham C."/>
            <person name="Simmons D."/>
            <person name="Wilczek-Boney K."/>
            <person name="Hale W."/>
            <person name="Jakkamsetti A."/>
            <person name="Pham P."/>
            <person name="Ruth R."/>
            <person name="San Lucas F."/>
            <person name="Warren J."/>
            <person name="Zhang J."/>
            <person name="Zhao Z."/>
            <person name="Zhou C."/>
            <person name="Zhu D."/>
            <person name="Lee S."/>
            <person name="Bess C."/>
            <person name="Blankenburg K."/>
            <person name="Forbes L."/>
            <person name="Fu Q."/>
            <person name="Gubbala S."/>
            <person name="Hirani K."/>
            <person name="Jayaseelan J.C."/>
            <person name="Lara F."/>
            <person name="Munidasa M."/>
            <person name="Palculict T."/>
            <person name="Patil S."/>
            <person name="Pu L.-L."/>
            <person name="Saada N."/>
            <person name="Tang L."/>
            <person name="Weissenberger G."/>
            <person name="Zhu Y."/>
            <person name="Hemphill L."/>
            <person name="Shang Y."/>
            <person name="Youmans B."/>
            <person name="Ayvaz T."/>
            <person name="Ross M."/>
            <person name="Santibanez J."/>
            <person name="Aqrawi P."/>
            <person name="Gross S."/>
            <person name="Joshi V."/>
            <person name="Fowler G."/>
            <person name="Nazareth L."/>
            <person name="Reid J."/>
            <person name="Worley K."/>
            <person name="Petrosino J."/>
            <person name="Highlander S."/>
            <person name="Gibbs R."/>
        </authorList>
    </citation>
    <scope>NUCLEOTIDE SEQUENCE [LARGE SCALE GENOMIC DNA]</scope>
    <source>
        <strain evidence="7 8">DSM 2778</strain>
    </source>
</reference>
<feature type="transmembrane region" description="Helical" evidence="6">
    <location>
        <begin position="232"/>
        <end position="256"/>
    </location>
</feature>
<dbReference type="SUPFAM" id="SSF103473">
    <property type="entry name" value="MFS general substrate transporter"/>
    <property type="match status" value="1"/>
</dbReference>
<feature type="transmembrane region" description="Helical" evidence="6">
    <location>
        <begin position="436"/>
        <end position="456"/>
    </location>
</feature>
<name>F5RL34_9FIRM</name>
<dbReference type="STRING" id="888060.HMPREF9081_1000"/>
<feature type="transmembrane region" description="Helical" evidence="6">
    <location>
        <begin position="188"/>
        <end position="212"/>
    </location>
</feature>
<keyword evidence="8" id="KW-1185">Reference proteome</keyword>
<evidence type="ECO:0000256" key="2">
    <source>
        <dbReference type="ARBA" id="ARBA00008432"/>
    </source>
</evidence>
<evidence type="ECO:0000313" key="7">
    <source>
        <dbReference type="EMBL" id="EGK60620.1"/>
    </source>
</evidence>
<feature type="transmembrane region" description="Helical" evidence="6">
    <location>
        <begin position="97"/>
        <end position="115"/>
    </location>
</feature>
<organism evidence="7 8">
    <name type="scientific">Centipeda periodontii DSM 2778</name>
    <dbReference type="NCBI Taxonomy" id="888060"/>
    <lineage>
        <taxon>Bacteria</taxon>
        <taxon>Bacillati</taxon>
        <taxon>Bacillota</taxon>
        <taxon>Negativicutes</taxon>
        <taxon>Selenomonadales</taxon>
        <taxon>Selenomonadaceae</taxon>
        <taxon>Centipeda</taxon>
    </lineage>
</organism>
<evidence type="ECO:0000256" key="6">
    <source>
        <dbReference type="SAM" id="Phobius"/>
    </source>
</evidence>
<dbReference type="eggNOG" id="COG2223">
    <property type="taxonomic scope" value="Bacteria"/>
</dbReference>
<dbReference type="InterPro" id="IPR036259">
    <property type="entry name" value="MFS_trans_sf"/>
</dbReference>
<feature type="transmembrane region" description="Helical" evidence="6">
    <location>
        <begin position="312"/>
        <end position="333"/>
    </location>
</feature>
<accession>F5RL34</accession>
<feature type="transmembrane region" description="Helical" evidence="6">
    <location>
        <begin position="61"/>
        <end position="85"/>
    </location>
</feature>
<sequence length="465" mass="50635">MYHGHVSEFREIIIGEMQMASKDILAALGENPSRREILAHWDPENETFWKKYGERVAKQNLYTSTWALTLAFVAWTMWATIAAQLNQVGFHFSDNEIFTLAALPGLVGATGRLVYTYLPAIVGGRNWTFISTALLLFPLIGLGNALTDTTTTYDTFVLLVAAIGIAGANFSSSMANIGFFFPKSQKGLALGINAGIGNLGVSLIYLTAPMLLGASFGGLFGDPLINAAGKEVYLQNVCYFWAIPTALTLILVWMFMDNLPIPKQSPRSMMSIFGNKHTWLITVIYTCGFGSFIGYSAALALLVNREFPEVSFAYAAFLGPFIGAGVRPIGGWVSDKVNSGSKVTFYSLLLMLVACIVTVLGIQAHNFALFFGAFLVLFFSTGFINAASFRMIPFVFDNPVHASLVTGFTAAIAAYGAFLIPKIFGWSYGTQGSVIPAFYILIAFTVITIIITYYFYARKGSGIKC</sequence>
<feature type="transmembrane region" description="Helical" evidence="6">
    <location>
        <begin position="127"/>
        <end position="146"/>
    </location>
</feature>
<keyword evidence="3 6" id="KW-0812">Transmembrane</keyword>
<proteinExistence type="inferred from homology"/>
<feature type="transmembrane region" description="Helical" evidence="6">
    <location>
        <begin position="158"/>
        <end position="181"/>
    </location>
</feature>
<evidence type="ECO:0000256" key="5">
    <source>
        <dbReference type="ARBA" id="ARBA00023136"/>
    </source>
</evidence>
<comment type="subcellular location">
    <subcellularLocation>
        <location evidence="1">Cell membrane</location>
        <topology evidence="1">Multi-pass membrane protein</topology>
    </subcellularLocation>
</comment>
<keyword evidence="5 6" id="KW-0472">Membrane</keyword>
<protein>
    <submittedName>
        <fullName evidence="7">Nitrate/nitrite transporter</fullName>
    </submittedName>
</protein>
<dbReference type="Gene3D" id="1.20.1250.20">
    <property type="entry name" value="MFS general substrate transporter like domains"/>
    <property type="match status" value="1"/>
</dbReference>
<dbReference type="PANTHER" id="PTHR23515">
    <property type="entry name" value="HIGH-AFFINITY NITRATE TRANSPORTER 2.3"/>
    <property type="match status" value="1"/>
</dbReference>
<dbReference type="EMBL" id="AFHQ01000029">
    <property type="protein sequence ID" value="EGK60620.1"/>
    <property type="molecule type" value="Genomic_DNA"/>
</dbReference>
<dbReference type="InterPro" id="IPR011701">
    <property type="entry name" value="MFS"/>
</dbReference>
<dbReference type="GO" id="GO:0005886">
    <property type="term" value="C:plasma membrane"/>
    <property type="evidence" value="ECO:0007669"/>
    <property type="project" value="UniProtKB-SubCell"/>
</dbReference>
<evidence type="ECO:0000256" key="3">
    <source>
        <dbReference type="ARBA" id="ARBA00022692"/>
    </source>
</evidence>
<feature type="transmembrane region" description="Helical" evidence="6">
    <location>
        <begin position="368"/>
        <end position="388"/>
    </location>
</feature>